<evidence type="ECO:0000313" key="8">
    <source>
        <dbReference type="Proteomes" id="UP001519362"/>
    </source>
</evidence>
<dbReference type="EMBL" id="JAGIOL010000001">
    <property type="protein sequence ID" value="MBP2437673.1"/>
    <property type="molecule type" value="Genomic_DNA"/>
</dbReference>
<dbReference type="Gene3D" id="3.30.1360.40">
    <property type="match status" value="1"/>
</dbReference>
<dbReference type="InterPro" id="IPR003778">
    <property type="entry name" value="CT_A_B"/>
</dbReference>
<name>A0ABS4ZKX6_9MICO</name>
<dbReference type="GO" id="GO:0004860">
    <property type="term" value="F:protein kinase inhibitor activity"/>
    <property type="evidence" value="ECO:0007669"/>
    <property type="project" value="UniProtKB-KW"/>
</dbReference>
<keyword evidence="7" id="KW-0649">Protein kinase inhibitor</keyword>
<evidence type="ECO:0000256" key="1">
    <source>
        <dbReference type="ARBA" id="ARBA00022741"/>
    </source>
</evidence>
<evidence type="ECO:0000256" key="2">
    <source>
        <dbReference type="ARBA" id="ARBA00022801"/>
    </source>
</evidence>
<keyword evidence="2" id="KW-0378">Hydrolase</keyword>
<dbReference type="SMART" id="SM00796">
    <property type="entry name" value="AHS1"/>
    <property type="match status" value="1"/>
</dbReference>
<dbReference type="Pfam" id="PF02626">
    <property type="entry name" value="CT_A_B"/>
    <property type="match status" value="1"/>
</dbReference>
<dbReference type="Proteomes" id="UP001519362">
    <property type="component" value="Unassembled WGS sequence"/>
</dbReference>
<gene>
    <name evidence="7" type="ORF">JOF34_002259</name>
</gene>
<sequence>MTEMRRAGERGLLLEAPSLAGVMALHARLLAEPLAGQLDAVAAARTVLVTFQTARHARRAEAIIPVLEVPENEVAAGRDIEIEVEYNGEDLADVADMTGMSVAAVINAHTDTPWRAAFGGFAPGFAYLADGDTRLQVSRRETPRTHVPAGSVGLAGEFSAVYPRASPGGWRLIGRTDAAMWDQRRDSPALVRPGDTVRFRAVRATTTIASATRAQRSAEPDMSAPDSAHGLQIDAPGPRSLVQDRGRPGHADLGVTASGAADTASALSANRLVGNDRDAAVIESLLGGLTVTARGDQVLALTGAIAGAHIGEEEIAFGSPFLLRNGETLTVGTPDHGLLTYVAVRGGIDVPAFLGSRSADTLSGIGTPALAAGQMLAVGSSTAGAVGAPEEPATETRTLRVIPGPRTEWLPDGEFDAFLGMSWVVSDEVNRVGIRLESAADGRALRRRQGELPSEGMVRGAIQVPPSGMPVIFGPDHPVTGGYPVIAVVIDTDAAAQLRPGESIRFAV</sequence>
<feature type="domain" description="Carboxyltransferase" evidence="5">
    <location>
        <begin position="2"/>
        <end position="191"/>
    </location>
</feature>
<reference evidence="7 8" key="1">
    <citation type="submission" date="2021-03" db="EMBL/GenBank/DDBJ databases">
        <title>Sequencing the genomes of 1000 actinobacteria strains.</title>
        <authorList>
            <person name="Klenk H.-P."/>
        </authorList>
    </citation>
    <scope>NUCLEOTIDE SEQUENCE [LARGE SCALE GENOMIC DNA]</scope>
    <source>
        <strain evidence="7 8">DSM 24221</strain>
    </source>
</reference>
<keyword evidence="3" id="KW-0067">ATP-binding</keyword>
<dbReference type="SMART" id="SM00797">
    <property type="entry name" value="AHS2"/>
    <property type="match status" value="1"/>
</dbReference>
<keyword evidence="8" id="KW-1185">Reference proteome</keyword>
<evidence type="ECO:0000259" key="5">
    <source>
        <dbReference type="SMART" id="SM00796"/>
    </source>
</evidence>
<dbReference type="PANTHER" id="PTHR43309">
    <property type="entry name" value="5-OXOPROLINASE SUBUNIT C"/>
    <property type="match status" value="1"/>
</dbReference>
<keyword evidence="1" id="KW-0547">Nucleotide-binding</keyword>
<feature type="domain" description="Carboxyltransferase" evidence="6">
    <location>
        <begin position="252"/>
        <end position="507"/>
    </location>
</feature>
<organism evidence="7 8">
    <name type="scientific">Microbacterium amylolyticum</name>
    <dbReference type="NCBI Taxonomy" id="936337"/>
    <lineage>
        <taxon>Bacteria</taxon>
        <taxon>Bacillati</taxon>
        <taxon>Actinomycetota</taxon>
        <taxon>Actinomycetes</taxon>
        <taxon>Micrococcales</taxon>
        <taxon>Microbacteriaceae</taxon>
        <taxon>Microbacterium</taxon>
    </lineage>
</organism>
<dbReference type="PANTHER" id="PTHR43309:SF3">
    <property type="entry name" value="5-OXOPROLINASE SUBUNIT C"/>
    <property type="match status" value="1"/>
</dbReference>
<evidence type="ECO:0000313" key="7">
    <source>
        <dbReference type="EMBL" id="MBP2437673.1"/>
    </source>
</evidence>
<dbReference type="Pfam" id="PF02682">
    <property type="entry name" value="CT_C_D"/>
    <property type="match status" value="1"/>
</dbReference>
<dbReference type="InterPro" id="IPR029000">
    <property type="entry name" value="Cyclophilin-like_dom_sf"/>
</dbReference>
<feature type="region of interest" description="Disordered" evidence="4">
    <location>
        <begin position="211"/>
        <end position="255"/>
    </location>
</feature>
<dbReference type="NCBIfam" id="TIGR00724">
    <property type="entry name" value="urea_amlyse_rel"/>
    <property type="match status" value="1"/>
</dbReference>
<comment type="caution">
    <text evidence="7">The sequence shown here is derived from an EMBL/GenBank/DDBJ whole genome shotgun (WGS) entry which is preliminary data.</text>
</comment>
<evidence type="ECO:0000256" key="3">
    <source>
        <dbReference type="ARBA" id="ARBA00022840"/>
    </source>
</evidence>
<dbReference type="Gene3D" id="2.40.100.10">
    <property type="entry name" value="Cyclophilin-like"/>
    <property type="match status" value="2"/>
</dbReference>
<evidence type="ECO:0000256" key="4">
    <source>
        <dbReference type="SAM" id="MobiDB-lite"/>
    </source>
</evidence>
<dbReference type="SUPFAM" id="SSF50891">
    <property type="entry name" value="Cyclophilin-like"/>
    <property type="match status" value="2"/>
</dbReference>
<dbReference type="InterPro" id="IPR003833">
    <property type="entry name" value="CT_C_D"/>
</dbReference>
<evidence type="ECO:0000259" key="6">
    <source>
        <dbReference type="SMART" id="SM00797"/>
    </source>
</evidence>
<protein>
    <submittedName>
        <fullName evidence="7">KipI family sensor histidine kinase inhibitor</fullName>
    </submittedName>
</protein>
<dbReference type="InterPro" id="IPR052708">
    <property type="entry name" value="PxpC"/>
</dbReference>
<accession>A0ABS4ZKX6</accession>
<proteinExistence type="predicted"/>